<sequence length="53" mass="5747">MLRSQGVPARPHVPPFLRGDLRRRWLRTFAPGYDPGALEPGPLVGTVLASVAP</sequence>
<evidence type="ECO:0000313" key="1">
    <source>
        <dbReference type="EMBL" id="CAB4557953.1"/>
    </source>
</evidence>
<gene>
    <name evidence="1" type="ORF">UFOPK1493_01548</name>
</gene>
<protein>
    <submittedName>
        <fullName evidence="1">Unannotated protein</fullName>
    </submittedName>
</protein>
<name>A0A6J6D6L0_9ZZZZ</name>
<organism evidence="1">
    <name type="scientific">freshwater metagenome</name>
    <dbReference type="NCBI Taxonomy" id="449393"/>
    <lineage>
        <taxon>unclassified sequences</taxon>
        <taxon>metagenomes</taxon>
        <taxon>ecological metagenomes</taxon>
    </lineage>
</organism>
<dbReference type="EMBL" id="CAEZSR010000047">
    <property type="protein sequence ID" value="CAB4557953.1"/>
    <property type="molecule type" value="Genomic_DNA"/>
</dbReference>
<accession>A0A6J6D6L0</accession>
<reference evidence="1" key="1">
    <citation type="submission" date="2020-05" db="EMBL/GenBank/DDBJ databases">
        <authorList>
            <person name="Chiriac C."/>
            <person name="Salcher M."/>
            <person name="Ghai R."/>
            <person name="Kavagutti S V."/>
        </authorList>
    </citation>
    <scope>NUCLEOTIDE SEQUENCE</scope>
</reference>
<dbReference type="AlphaFoldDB" id="A0A6J6D6L0"/>
<proteinExistence type="predicted"/>